<dbReference type="GO" id="GO:0030154">
    <property type="term" value="P:cell differentiation"/>
    <property type="evidence" value="ECO:0007669"/>
    <property type="project" value="TreeGrafter"/>
</dbReference>
<evidence type="ECO:0000313" key="16">
    <source>
        <dbReference type="Proteomes" id="UP000694415"/>
    </source>
</evidence>
<feature type="region of interest" description="Disordered" evidence="10">
    <location>
        <begin position="618"/>
        <end position="655"/>
    </location>
</feature>
<dbReference type="CDD" id="cd00043">
    <property type="entry name" value="CYCLIN_SF"/>
    <property type="match status" value="1"/>
</dbReference>
<feature type="compositionally biased region" description="Polar residues" evidence="10">
    <location>
        <begin position="915"/>
        <end position="924"/>
    </location>
</feature>
<dbReference type="InterPro" id="IPR013763">
    <property type="entry name" value="Cyclin-like_dom"/>
</dbReference>
<dbReference type="InterPro" id="IPR036915">
    <property type="entry name" value="Cyclin-like_sf"/>
</dbReference>
<dbReference type="GO" id="GO:0005634">
    <property type="term" value="C:nucleus"/>
    <property type="evidence" value="ECO:0007669"/>
    <property type="project" value="UniProtKB-SubCell"/>
</dbReference>
<proteinExistence type="inferred from homology"/>
<feature type="region of interest" description="Disordered" evidence="10">
    <location>
        <begin position="762"/>
        <end position="781"/>
    </location>
</feature>
<dbReference type="GO" id="GO:0006325">
    <property type="term" value="P:chromatin organization"/>
    <property type="evidence" value="ECO:0007669"/>
    <property type="project" value="UniProtKB-KW"/>
</dbReference>
<evidence type="ECO:0000256" key="3">
    <source>
        <dbReference type="ARBA" id="ARBA00022491"/>
    </source>
</evidence>
<dbReference type="GO" id="GO:0000977">
    <property type="term" value="F:RNA polymerase II transcription regulatory region sequence-specific DNA binding"/>
    <property type="evidence" value="ECO:0007669"/>
    <property type="project" value="TreeGrafter"/>
</dbReference>
<feature type="domain" description="Retinoblastoma-associated protein C-terminal" evidence="14">
    <location>
        <begin position="976"/>
        <end position="1092"/>
    </location>
</feature>
<evidence type="ECO:0000256" key="6">
    <source>
        <dbReference type="ARBA" id="ARBA00023015"/>
    </source>
</evidence>
<evidence type="ECO:0000256" key="1">
    <source>
        <dbReference type="ARBA" id="ARBA00004123"/>
    </source>
</evidence>
<evidence type="ECO:0000313" key="15">
    <source>
        <dbReference type="Ensembl" id="ENSMSIP00000026757.1"/>
    </source>
</evidence>
<feature type="region of interest" description="Disordered" evidence="10">
    <location>
        <begin position="887"/>
        <end position="950"/>
    </location>
</feature>
<keyword evidence="16" id="KW-1185">Reference proteome</keyword>
<protein>
    <submittedName>
        <fullName evidence="15">RB transcriptional corepressor like 2</fullName>
    </submittedName>
</protein>
<organism evidence="15 16">
    <name type="scientific">Mus spicilegus</name>
    <name type="common">Mound-building mouse</name>
    <dbReference type="NCBI Taxonomy" id="10103"/>
    <lineage>
        <taxon>Eukaryota</taxon>
        <taxon>Metazoa</taxon>
        <taxon>Chordata</taxon>
        <taxon>Craniata</taxon>
        <taxon>Vertebrata</taxon>
        <taxon>Euteleostomi</taxon>
        <taxon>Mammalia</taxon>
        <taxon>Eutheria</taxon>
        <taxon>Euarchontoglires</taxon>
        <taxon>Glires</taxon>
        <taxon>Rodentia</taxon>
        <taxon>Myomorpha</taxon>
        <taxon>Muroidea</taxon>
        <taxon>Muridae</taxon>
        <taxon>Murinae</taxon>
        <taxon>Mus</taxon>
        <taxon>Mus</taxon>
    </lineage>
</organism>
<dbReference type="InterPro" id="IPR015030">
    <property type="entry name" value="RB_C"/>
</dbReference>
<dbReference type="PANTHER" id="PTHR13742">
    <property type="entry name" value="RETINOBLASTOMA-ASSOCIATED PROTEIN RB -RELATED"/>
    <property type="match status" value="1"/>
</dbReference>
<dbReference type="Pfam" id="PF11934">
    <property type="entry name" value="DUF3452"/>
    <property type="match status" value="1"/>
</dbReference>
<dbReference type="FunFam" id="1.10.472.10:FF:000048">
    <property type="entry name" value="Retinoblastoma-like 2, isoform CRA_a"/>
    <property type="match status" value="1"/>
</dbReference>
<feature type="compositionally biased region" description="Polar residues" evidence="10">
    <location>
        <begin position="892"/>
        <end position="907"/>
    </location>
</feature>
<dbReference type="SMART" id="SM01367">
    <property type="entry name" value="DUF3452"/>
    <property type="match status" value="1"/>
</dbReference>
<evidence type="ECO:0000259" key="12">
    <source>
        <dbReference type="SMART" id="SM01367"/>
    </source>
</evidence>
<evidence type="ECO:0000256" key="8">
    <source>
        <dbReference type="ARBA" id="ARBA00023242"/>
    </source>
</evidence>
<dbReference type="Gene3D" id="1.10.472.140">
    <property type="match status" value="1"/>
</dbReference>
<evidence type="ECO:0000256" key="5">
    <source>
        <dbReference type="ARBA" id="ARBA00022853"/>
    </source>
</evidence>
<dbReference type="SMART" id="SM01368">
    <property type="entry name" value="RB_A"/>
    <property type="match status" value="1"/>
</dbReference>
<dbReference type="SMART" id="SM01369">
    <property type="entry name" value="Rb_C"/>
    <property type="match status" value="1"/>
</dbReference>
<keyword evidence="9" id="KW-0131">Cell cycle</keyword>
<feature type="domain" description="Cyclin-like" evidence="11">
    <location>
        <begin position="802"/>
        <end position="965"/>
    </location>
</feature>
<evidence type="ECO:0000259" key="11">
    <source>
        <dbReference type="SMART" id="SM00385"/>
    </source>
</evidence>
<dbReference type="Pfam" id="PF01857">
    <property type="entry name" value="RB_B"/>
    <property type="match status" value="1"/>
</dbReference>
<keyword evidence="3" id="KW-0678">Repressor</keyword>
<dbReference type="FunFam" id="1.10.472.140:FF:000004">
    <property type="entry name" value="RB transcriptional corepressor like 2"/>
    <property type="match status" value="1"/>
</dbReference>
<dbReference type="InterPro" id="IPR024599">
    <property type="entry name" value="RB_N"/>
</dbReference>
<name>A0A8C6N0H6_MUSSI</name>
<feature type="compositionally biased region" description="Polar residues" evidence="10">
    <location>
        <begin position="618"/>
        <end position="631"/>
    </location>
</feature>
<sequence>MASGGNQSPPPPPAAAASSEEEEEDGDAADRAQPAGSPSHQIQQRFEELCSRLNMDEAARAEAWSSYRSMSESYTLEGNDLHWLACALYVACRKSVPTVSKGTAEGNYVSLTRILRCSEQSLIEFFNKMKKWEDMANLPPHFRERTERLERNFTVSAVIFKKYEPIFQDIFKYPQEEQPRQQRGRKQRRQPCTTSEIFHFCWVLFIYAKGLSEDCHPKDSKASSDPPCVIEKLCSLHDGLVLEAKGIKEHFWKPYIRKLFEKKLLKGKEENLTGFLEPGNFGESFKAVNKAYEEYVLAAGNLDERVFLGEDAEEEVGTLSRCLSAASGTESAERTQMRDILQQHLDKSKALRVCTPLTGVRYVQENSPCVTPISTAAHSLSRLHTMLTGLRNAPSEKLEQILRSCSRDPTQAIADRLKEMYEIYSQHFQPDENFSNCAKEIANKHFRFAEMLYYKVLESVIEQEQKRLGDMDLSGVLEHDAFHRSLLACCLEVVAFSHKPPGNFPFIAEIFDVPHYHFYKVIEVFIRAEDGLCREVVKHLNQIEEQILDHLAWKTKSPLWDRIRDNENRVPTCEEVMPPQNLERTDEIYIAGSPLTPRRVGEVRADAGGLGRSITSPTTLYDRYSSPTVSTTRRRLFENDSPSEGSTSGRIPPQPLVNAVPVQNVPGETVSVTPVPGQTLVTMATATVTANNGQTVTIPVQGIANENGGITFFPVQVNVGGQAQAVAGSIQPLSAQALAGSLSSQQVTGTTLQVPGPVAIQQISPGGQQQNPGQPLTSSSIRPRKTSSLALFFRKVYYLAGVRLRDLCIKLDISDELRKKIWTCFEFSIIQCTELMMDRHLDQLLMCAIYVMAKVTREDRSFQNIMRCYRTQPQARSQVYRSVLIKGKRRNSGSSESRSHQNSPTELNTDRASRDSSPVMRSNSTLPVPQPSSAPPTPTQLTGASSDVEEEERGDLIQFYNNIYRKQIQAFAMKYSQANTQTDTPPLSPYPFVRTGSPRRVQLSQSHPIYISPHNNEAMPSPREKIFYYFSNSPSKRLREINSMIRTGETPTKKRGILLDDGSESPAKRICPENHSALLRRLQDVANDRGSQ</sequence>
<evidence type="ECO:0000259" key="13">
    <source>
        <dbReference type="SMART" id="SM01368"/>
    </source>
</evidence>
<evidence type="ECO:0000256" key="4">
    <source>
        <dbReference type="ARBA" id="ARBA00022553"/>
    </source>
</evidence>
<feature type="domain" description="Cyclin-like" evidence="11">
    <location>
        <begin position="44"/>
        <end position="131"/>
    </location>
</feature>
<dbReference type="Pfam" id="PF01858">
    <property type="entry name" value="RB_A"/>
    <property type="match status" value="1"/>
</dbReference>
<dbReference type="SUPFAM" id="SSF47954">
    <property type="entry name" value="Cyclin-like"/>
    <property type="match status" value="2"/>
</dbReference>
<keyword evidence="7" id="KW-0804">Transcription</keyword>
<keyword evidence="5" id="KW-0156">Chromatin regulator</keyword>
<dbReference type="GO" id="GO:2000134">
    <property type="term" value="P:negative regulation of G1/S transition of mitotic cell cycle"/>
    <property type="evidence" value="ECO:0007669"/>
    <property type="project" value="TreeGrafter"/>
</dbReference>
<reference evidence="15" key="2">
    <citation type="submission" date="2025-09" db="UniProtKB">
        <authorList>
            <consortium name="Ensembl"/>
        </authorList>
    </citation>
    <scope>IDENTIFICATION</scope>
</reference>
<evidence type="ECO:0000259" key="14">
    <source>
        <dbReference type="SMART" id="SM01369"/>
    </source>
</evidence>
<comment type="subcellular location">
    <subcellularLocation>
        <location evidence="1">Nucleus</location>
    </subcellularLocation>
</comment>
<dbReference type="Proteomes" id="UP000694415">
    <property type="component" value="Unplaced"/>
</dbReference>
<keyword evidence="4" id="KW-0597">Phosphoprotein</keyword>
<reference evidence="15" key="1">
    <citation type="submission" date="2025-08" db="UniProtKB">
        <authorList>
            <consortium name="Ensembl"/>
        </authorList>
    </citation>
    <scope>IDENTIFICATION</scope>
</reference>
<dbReference type="Ensembl" id="ENSMSIT00000033723.1">
    <property type="protein sequence ID" value="ENSMSIP00000026757.1"/>
    <property type="gene ID" value="ENSMSIG00000022400.1"/>
</dbReference>
<comment type="similarity">
    <text evidence="2">Belongs to the retinoblastoma protein (RB) family.</text>
</comment>
<feature type="compositionally biased region" description="Low complexity" evidence="10">
    <location>
        <begin position="762"/>
        <end position="775"/>
    </location>
</feature>
<evidence type="ECO:0000256" key="2">
    <source>
        <dbReference type="ARBA" id="ARBA00009475"/>
    </source>
</evidence>
<feature type="domain" description="Retinoblastoma-associated protein N-terminal" evidence="12">
    <location>
        <begin position="94"/>
        <end position="242"/>
    </location>
</feature>
<dbReference type="GO" id="GO:0005667">
    <property type="term" value="C:transcription regulator complex"/>
    <property type="evidence" value="ECO:0007669"/>
    <property type="project" value="TreeGrafter"/>
</dbReference>
<keyword evidence="8" id="KW-0539">Nucleus</keyword>
<feature type="domain" description="Retinoblastoma-associated protein A-box" evidence="13">
    <location>
        <begin position="371"/>
        <end position="563"/>
    </location>
</feature>
<evidence type="ECO:0000256" key="10">
    <source>
        <dbReference type="SAM" id="MobiDB-lite"/>
    </source>
</evidence>
<dbReference type="FunFam" id="1.10.472.10:FF:000049">
    <property type="entry name" value="Retinoblastoma-like 2, isoform CRA_a"/>
    <property type="match status" value="1"/>
</dbReference>
<dbReference type="InterPro" id="IPR002720">
    <property type="entry name" value="RB_A"/>
</dbReference>
<feature type="compositionally biased region" description="Polar residues" evidence="10">
    <location>
        <begin position="640"/>
        <end position="649"/>
    </location>
</feature>
<feature type="compositionally biased region" description="Pro residues" evidence="10">
    <location>
        <begin position="928"/>
        <end position="938"/>
    </location>
</feature>
<dbReference type="SMART" id="SM00385">
    <property type="entry name" value="CYCLIN"/>
    <property type="match status" value="2"/>
</dbReference>
<dbReference type="InterPro" id="IPR028309">
    <property type="entry name" value="RB_fam"/>
</dbReference>
<evidence type="ECO:0000256" key="9">
    <source>
        <dbReference type="ARBA" id="ARBA00023306"/>
    </source>
</evidence>
<evidence type="ECO:0000256" key="7">
    <source>
        <dbReference type="ARBA" id="ARBA00023163"/>
    </source>
</evidence>
<dbReference type="AlphaFoldDB" id="A0A8C6N0H6"/>
<dbReference type="InterPro" id="IPR002719">
    <property type="entry name" value="RB_B"/>
</dbReference>
<dbReference type="GeneTree" id="ENSGT00950000183202"/>
<feature type="region of interest" description="Disordered" evidence="10">
    <location>
        <begin position="1"/>
        <end position="43"/>
    </location>
</feature>
<dbReference type="GO" id="GO:0006357">
    <property type="term" value="P:regulation of transcription by RNA polymerase II"/>
    <property type="evidence" value="ECO:0007669"/>
    <property type="project" value="InterPro"/>
</dbReference>
<dbReference type="PANTHER" id="PTHR13742:SF8">
    <property type="entry name" value="RETINOBLASTOMA-LIKE PROTEIN 2"/>
    <property type="match status" value="1"/>
</dbReference>
<dbReference type="GO" id="GO:0000785">
    <property type="term" value="C:chromatin"/>
    <property type="evidence" value="ECO:0007669"/>
    <property type="project" value="TreeGrafter"/>
</dbReference>
<dbReference type="CDD" id="cd20606">
    <property type="entry name" value="CYCLIN_RBL2"/>
    <property type="match status" value="1"/>
</dbReference>
<keyword evidence="6" id="KW-0805">Transcription regulation</keyword>
<accession>A0A8C6N0H6</accession>
<dbReference type="Gene3D" id="1.10.472.10">
    <property type="entry name" value="Cyclin-like"/>
    <property type="match status" value="3"/>
</dbReference>